<dbReference type="FunFam" id="3.40.50.300:FF:000118">
    <property type="entry name" value="Rho-related GTP-binding protein RhoG"/>
    <property type="match status" value="1"/>
</dbReference>
<dbReference type="AlphaFoldDB" id="A0A6B2KYL9"/>
<dbReference type="PROSITE" id="PS51419">
    <property type="entry name" value="RAB"/>
    <property type="match status" value="1"/>
</dbReference>
<dbReference type="Gene3D" id="3.40.50.300">
    <property type="entry name" value="P-loop containing nucleotide triphosphate hydrolases"/>
    <property type="match status" value="1"/>
</dbReference>
<dbReference type="Gene3D" id="2.120.10.80">
    <property type="entry name" value="Kelch-type beta propeller"/>
    <property type="match status" value="2"/>
</dbReference>
<dbReference type="SMART" id="SM00174">
    <property type="entry name" value="RHO"/>
    <property type="match status" value="1"/>
</dbReference>
<dbReference type="SUPFAM" id="SSF117281">
    <property type="entry name" value="Kelch motif"/>
    <property type="match status" value="1"/>
</dbReference>
<dbReference type="Pfam" id="PF01344">
    <property type="entry name" value="Kelch_1"/>
    <property type="match status" value="1"/>
</dbReference>
<dbReference type="PROSITE" id="PS51420">
    <property type="entry name" value="RHO"/>
    <property type="match status" value="1"/>
</dbReference>
<dbReference type="InterPro" id="IPR006652">
    <property type="entry name" value="Kelch_1"/>
</dbReference>
<dbReference type="GO" id="GO:0003924">
    <property type="term" value="F:GTPase activity"/>
    <property type="evidence" value="ECO:0007669"/>
    <property type="project" value="InterPro"/>
</dbReference>
<dbReference type="SMART" id="SM00173">
    <property type="entry name" value="RAS"/>
    <property type="match status" value="1"/>
</dbReference>
<keyword evidence="2" id="KW-0342">GTP-binding</keyword>
<reference evidence="3" key="1">
    <citation type="journal article" date="2020" name="J. Eukaryot. Microbiol.">
        <title>De novo Sequencing, Assembly and Annotation of the Transcriptome for the Free-Living Testate Amoeba Arcella intermedia.</title>
        <authorList>
            <person name="Ribeiro G.M."/>
            <person name="Porfirio-Sousa A.L."/>
            <person name="Maurer-Alcala X.X."/>
            <person name="Katz L.A."/>
            <person name="Lahr D.J.G."/>
        </authorList>
    </citation>
    <scope>NUCLEOTIDE SEQUENCE</scope>
</reference>
<accession>A0A6B2KYL9</accession>
<evidence type="ECO:0000256" key="2">
    <source>
        <dbReference type="ARBA" id="ARBA00023134"/>
    </source>
</evidence>
<dbReference type="InterPro" id="IPR001806">
    <property type="entry name" value="Small_GTPase"/>
</dbReference>
<keyword evidence="1" id="KW-0547">Nucleotide-binding</keyword>
<dbReference type="GO" id="GO:0007264">
    <property type="term" value="P:small GTPase-mediated signal transduction"/>
    <property type="evidence" value="ECO:0007669"/>
    <property type="project" value="InterPro"/>
</dbReference>
<name>A0A6B2KYL9_9EUKA</name>
<dbReference type="Pfam" id="PF00071">
    <property type="entry name" value="Ras"/>
    <property type="match status" value="1"/>
</dbReference>
<dbReference type="EMBL" id="GIBP01000871">
    <property type="protein sequence ID" value="NDV29840.1"/>
    <property type="molecule type" value="Transcribed_RNA"/>
</dbReference>
<dbReference type="PANTHER" id="PTHR24072">
    <property type="entry name" value="RHO FAMILY GTPASE"/>
    <property type="match status" value="1"/>
</dbReference>
<dbReference type="SMART" id="SM00612">
    <property type="entry name" value="Kelch"/>
    <property type="match status" value="4"/>
</dbReference>
<evidence type="ECO:0000313" key="3">
    <source>
        <dbReference type="EMBL" id="NDV29840.1"/>
    </source>
</evidence>
<dbReference type="PRINTS" id="PR00449">
    <property type="entry name" value="RASTRNSFRMNG"/>
</dbReference>
<dbReference type="NCBIfam" id="TIGR00231">
    <property type="entry name" value="small_GTP"/>
    <property type="match status" value="1"/>
</dbReference>
<dbReference type="SUPFAM" id="SSF52540">
    <property type="entry name" value="P-loop containing nucleoside triphosphate hydrolases"/>
    <property type="match status" value="1"/>
</dbReference>
<dbReference type="InterPro" id="IPR027417">
    <property type="entry name" value="P-loop_NTPase"/>
</dbReference>
<dbReference type="Pfam" id="PF24681">
    <property type="entry name" value="Kelch_KLHDC2_KLHL20_DRC7"/>
    <property type="match status" value="1"/>
</dbReference>
<dbReference type="InterPro" id="IPR015915">
    <property type="entry name" value="Kelch-typ_b-propeller"/>
</dbReference>
<protein>
    <recommendedName>
        <fullName evidence="4">BTB domain-containing protein</fullName>
    </recommendedName>
</protein>
<dbReference type="InterPro" id="IPR005225">
    <property type="entry name" value="Small_GTP-bd"/>
</dbReference>
<dbReference type="InterPro" id="IPR003578">
    <property type="entry name" value="Small_GTPase_Rho"/>
</dbReference>
<organism evidence="3">
    <name type="scientific">Arcella intermedia</name>
    <dbReference type="NCBI Taxonomy" id="1963864"/>
    <lineage>
        <taxon>Eukaryota</taxon>
        <taxon>Amoebozoa</taxon>
        <taxon>Tubulinea</taxon>
        <taxon>Elardia</taxon>
        <taxon>Arcellinida</taxon>
        <taxon>Sphaerothecina</taxon>
        <taxon>Arcellidae</taxon>
        <taxon>Arcella</taxon>
    </lineage>
</organism>
<evidence type="ECO:0000256" key="1">
    <source>
        <dbReference type="ARBA" id="ARBA00022741"/>
    </source>
</evidence>
<evidence type="ECO:0008006" key="4">
    <source>
        <dbReference type="Google" id="ProtNLM"/>
    </source>
</evidence>
<dbReference type="SMART" id="SM00175">
    <property type="entry name" value="RAB"/>
    <property type="match status" value="1"/>
</dbReference>
<dbReference type="GO" id="GO:0005525">
    <property type="term" value="F:GTP binding"/>
    <property type="evidence" value="ECO:0007669"/>
    <property type="project" value="UniProtKB-KW"/>
</dbReference>
<sequence>MRAIKLLVLGDGAVGKTCSLIAYTTNAFPGEYIPTVFDNYSANVMFKGQAINLGLWDTAGREDYDRLRPLSYPQTDVFFVAFSLVNPSSFENISSKWVPEIRHHMPKTPFVIGGFKLDLRDDPETIKKLASKKQSPITTEMGVKLANDIGAMGYVEFSSLTQQNLKHAFDLCIEVAMSKYDGVPPVPPPKPEMPEFPKRQTESVWLKQLRDSMSNGDSSDIQIVTKDQVHNLQKINLVCQSKLFREYFVRGLHGDLFEEKVDDQQLSLLVTKKDRTNVWVQSQQSLTAGAEKGVAFSEGRYGHSCVVHDNILYAIGGVATDGSYLENMLRYDLQTRTWLEPLTWGKDVNFPKNNFHSTVQKADGTILVFGGKSNGYNKNLWSFDVEDLTWKLLTTKGDVPAGRYGHTIVINEENTKVYLFGGYDNAFGLSNDLYELDLDTLTWSSIKVTGDALPEARYGHFSVLHKDKKSNIQLLVFGGRGAKHVLDDIWVFDLKKSKWFELPVAGEKPQGRYGFGAFVSDKELFVFGGFDGKTVVFDDIWAINFMSSKRKWRHLGNGGFLERYYQTINLTPHGIVIFGGRRADHTLCLYVEEGINRGKHFQIHELRSHIQKLTLVEKVAEEKAIPLWINALLEVSYTKTNPVALSPFNKKYGEELCGAHTFQQNLVTFGVDGSFFSDMEVKLLDSIEPAHSFYLLLNPKKSKQILNKHKRVQNPFLCHL</sequence>
<proteinExistence type="predicted"/>
<dbReference type="PROSITE" id="PS51421">
    <property type="entry name" value="RAS"/>
    <property type="match status" value="1"/>
</dbReference>